<dbReference type="InterPro" id="IPR015292">
    <property type="entry name" value="Tscrpt_reg_YbiH_C"/>
</dbReference>
<proteinExistence type="predicted"/>
<accession>A0AAW7Y2B6</accession>
<dbReference type="InterPro" id="IPR036271">
    <property type="entry name" value="Tet_transcr_reg_TetR-rel_C_sf"/>
</dbReference>
<dbReference type="Pfam" id="PF00440">
    <property type="entry name" value="TetR_N"/>
    <property type="match status" value="1"/>
</dbReference>
<reference evidence="4" key="1">
    <citation type="submission" date="2023-07" db="EMBL/GenBank/DDBJ databases">
        <title>Genome content predicts the carbon catabolic preferences of heterotrophic bacteria.</title>
        <authorList>
            <person name="Gralka M."/>
        </authorList>
    </citation>
    <scope>NUCLEOTIDE SEQUENCE</scope>
    <source>
        <strain evidence="4">G2M05</strain>
    </source>
</reference>
<evidence type="ECO:0000259" key="3">
    <source>
        <dbReference type="PROSITE" id="PS50977"/>
    </source>
</evidence>
<dbReference type="Gene3D" id="1.10.10.60">
    <property type="entry name" value="Homeodomain-like"/>
    <property type="match status" value="1"/>
</dbReference>
<evidence type="ECO:0000256" key="1">
    <source>
        <dbReference type="ARBA" id="ARBA00023125"/>
    </source>
</evidence>
<dbReference type="GO" id="GO:0000976">
    <property type="term" value="F:transcription cis-regulatory region binding"/>
    <property type="evidence" value="ECO:0007669"/>
    <property type="project" value="TreeGrafter"/>
</dbReference>
<dbReference type="PROSITE" id="PS50977">
    <property type="entry name" value="HTH_TETR_2"/>
    <property type="match status" value="1"/>
</dbReference>
<dbReference type="PRINTS" id="PR00455">
    <property type="entry name" value="HTHTETR"/>
</dbReference>
<dbReference type="SUPFAM" id="SSF48498">
    <property type="entry name" value="Tetracyclin repressor-like, C-terminal domain"/>
    <property type="match status" value="1"/>
</dbReference>
<organism evidence="4 5">
    <name type="scientific">Photobacterium sanguinicancri</name>
    <dbReference type="NCBI Taxonomy" id="875932"/>
    <lineage>
        <taxon>Bacteria</taxon>
        <taxon>Pseudomonadati</taxon>
        <taxon>Pseudomonadota</taxon>
        <taxon>Gammaproteobacteria</taxon>
        <taxon>Vibrionales</taxon>
        <taxon>Vibrionaceae</taxon>
        <taxon>Photobacterium</taxon>
    </lineage>
</organism>
<feature type="domain" description="HTH tetR-type" evidence="3">
    <location>
        <begin position="21"/>
        <end position="81"/>
    </location>
</feature>
<dbReference type="AlphaFoldDB" id="A0AAW7Y2B6"/>
<dbReference type="InterPro" id="IPR050109">
    <property type="entry name" value="HTH-type_TetR-like_transc_reg"/>
</dbReference>
<name>A0AAW7Y2B6_9GAMM</name>
<dbReference type="InterPro" id="IPR009057">
    <property type="entry name" value="Homeodomain-like_sf"/>
</dbReference>
<dbReference type="PANTHER" id="PTHR30055:SF235">
    <property type="entry name" value="TRANSCRIPTIONAL REGULATORY PROTEIN"/>
    <property type="match status" value="1"/>
</dbReference>
<keyword evidence="1 2" id="KW-0238">DNA-binding</keyword>
<comment type="caution">
    <text evidence="4">The sequence shown here is derived from an EMBL/GenBank/DDBJ whole genome shotgun (WGS) entry which is preliminary data.</text>
</comment>
<feature type="DNA-binding region" description="H-T-H motif" evidence="2">
    <location>
        <begin position="44"/>
        <end position="63"/>
    </location>
</feature>
<dbReference type="Gene3D" id="1.10.357.10">
    <property type="entry name" value="Tetracycline Repressor, domain 2"/>
    <property type="match status" value="1"/>
</dbReference>
<dbReference type="InterPro" id="IPR001647">
    <property type="entry name" value="HTH_TetR"/>
</dbReference>
<gene>
    <name evidence="4" type="ORF">Q4568_06460</name>
</gene>
<dbReference type="Proteomes" id="UP001170624">
    <property type="component" value="Unassembled WGS sequence"/>
</dbReference>
<dbReference type="GO" id="GO:0003700">
    <property type="term" value="F:DNA-binding transcription factor activity"/>
    <property type="evidence" value="ECO:0007669"/>
    <property type="project" value="TreeGrafter"/>
</dbReference>
<evidence type="ECO:0000313" key="5">
    <source>
        <dbReference type="Proteomes" id="UP001170624"/>
    </source>
</evidence>
<dbReference type="EMBL" id="JAUOPU010000004">
    <property type="protein sequence ID" value="MDO6542165.1"/>
    <property type="molecule type" value="Genomic_DNA"/>
</dbReference>
<sequence>MDAKTSTPSKITKNKLQSKTDATRLTLIRAGISVFSRKGYDGASNRLLAKKAGVNLALISYHFGGKRGLYFAVIRHVSHKIAVRFAPAIKQLEDDFSRLEKIDTVEKQRHACLNMIKALLSANLDLLLNRQTASWAMLVYREQQLPSKAFSILYNESLASILSALEKPIAFVIQRNVSDPEVKLLALSLLAQVQLVRSARHMLLQHMGWETLSEPEVTQLKNYLSTQIDTLLSLRHHLPR</sequence>
<protein>
    <submittedName>
        <fullName evidence="4">CerR family C-terminal domain-containing protein</fullName>
    </submittedName>
</protein>
<dbReference type="Pfam" id="PF09209">
    <property type="entry name" value="CecR_C"/>
    <property type="match status" value="1"/>
</dbReference>
<evidence type="ECO:0000313" key="4">
    <source>
        <dbReference type="EMBL" id="MDO6542165.1"/>
    </source>
</evidence>
<dbReference type="SUPFAM" id="SSF46689">
    <property type="entry name" value="Homeodomain-like"/>
    <property type="match status" value="1"/>
</dbReference>
<evidence type="ECO:0000256" key="2">
    <source>
        <dbReference type="PROSITE-ProRule" id="PRU00335"/>
    </source>
</evidence>
<dbReference type="PANTHER" id="PTHR30055">
    <property type="entry name" value="HTH-TYPE TRANSCRIPTIONAL REGULATOR RUTR"/>
    <property type="match status" value="1"/>
</dbReference>
<dbReference type="RefSeq" id="WP_281221704.1">
    <property type="nucleotide sequence ID" value="NZ_CANMLA010000001.1"/>
</dbReference>